<comment type="similarity">
    <text evidence="1">Belongs to the AHA1 family.</text>
</comment>
<evidence type="ECO:0000313" key="3">
    <source>
        <dbReference type="EMBL" id="MCI0128332.1"/>
    </source>
</evidence>
<dbReference type="SUPFAM" id="SSF55961">
    <property type="entry name" value="Bet v1-like"/>
    <property type="match status" value="1"/>
</dbReference>
<evidence type="ECO:0000259" key="2">
    <source>
        <dbReference type="Pfam" id="PF08327"/>
    </source>
</evidence>
<organism evidence="3 4">
    <name type="scientific">Paradevosia shaoguanensis</name>
    <dbReference type="NCBI Taxonomy" id="1335043"/>
    <lineage>
        <taxon>Bacteria</taxon>
        <taxon>Pseudomonadati</taxon>
        <taxon>Pseudomonadota</taxon>
        <taxon>Alphaproteobacteria</taxon>
        <taxon>Hyphomicrobiales</taxon>
        <taxon>Devosiaceae</taxon>
        <taxon>Paradevosia</taxon>
    </lineage>
</organism>
<proteinExistence type="inferred from homology"/>
<protein>
    <submittedName>
        <fullName evidence="3">SRPBCC domain-containing protein</fullName>
    </submittedName>
</protein>
<dbReference type="RefSeq" id="WP_281736531.1">
    <property type="nucleotide sequence ID" value="NZ_JAKETQ010000002.1"/>
</dbReference>
<dbReference type="EMBL" id="JALAZD010000002">
    <property type="protein sequence ID" value="MCI0128332.1"/>
    <property type="molecule type" value="Genomic_DNA"/>
</dbReference>
<dbReference type="InterPro" id="IPR013538">
    <property type="entry name" value="ASHA1/2-like_C"/>
</dbReference>
<evidence type="ECO:0000256" key="1">
    <source>
        <dbReference type="ARBA" id="ARBA00006817"/>
    </source>
</evidence>
<reference evidence="3" key="1">
    <citation type="submission" date="2022-03" db="EMBL/GenBank/DDBJ databases">
        <title>The complete genome sequence of a Methyloterrigena soli.</title>
        <authorList>
            <person name="Zi Z."/>
        </authorList>
    </citation>
    <scope>NUCLEOTIDE SEQUENCE</scope>
    <source>
        <strain evidence="3">M48</strain>
    </source>
</reference>
<comment type="caution">
    <text evidence="3">The sequence shown here is derived from an EMBL/GenBank/DDBJ whole genome shotgun (WGS) entry which is preliminary data.</text>
</comment>
<sequence length="163" mass="18279">MTATITLPPDEPVILIDRTFDAPRELVFKCFTDPVHIVHFWGPHGSTTPVCKIDLWVGGRWHYVMAFPDGNRYPVTSAYLEISPPERVVYRDAPGNYDGNLESLAPPFMVTTILFEDLGGGKTRVHSSVVLNSIADRDHQVERGFAHTVSQGLERLAEYLKTI</sequence>
<dbReference type="InterPro" id="IPR023393">
    <property type="entry name" value="START-like_dom_sf"/>
</dbReference>
<dbReference type="AlphaFoldDB" id="A0AA41QNZ7"/>
<accession>A0AA41QNZ7</accession>
<dbReference type="Gene3D" id="3.30.530.20">
    <property type="match status" value="1"/>
</dbReference>
<dbReference type="Proteomes" id="UP001156140">
    <property type="component" value="Unassembled WGS sequence"/>
</dbReference>
<name>A0AA41QNZ7_9HYPH</name>
<gene>
    <name evidence="3" type="ORF">ML536_15990</name>
</gene>
<keyword evidence="4" id="KW-1185">Reference proteome</keyword>
<dbReference type="Pfam" id="PF08327">
    <property type="entry name" value="AHSA1"/>
    <property type="match status" value="1"/>
</dbReference>
<feature type="domain" description="Activator of Hsp90 ATPase homologue 1/2-like C-terminal" evidence="2">
    <location>
        <begin position="21"/>
        <end position="161"/>
    </location>
</feature>
<evidence type="ECO:0000313" key="4">
    <source>
        <dbReference type="Proteomes" id="UP001156140"/>
    </source>
</evidence>